<proteinExistence type="predicted"/>
<evidence type="ECO:0008006" key="3">
    <source>
        <dbReference type="Google" id="ProtNLM"/>
    </source>
</evidence>
<evidence type="ECO:0000313" key="1">
    <source>
        <dbReference type="EMBL" id="KAK6765389.1"/>
    </source>
</evidence>
<comment type="caution">
    <text evidence="1">The sequence shown here is derived from an EMBL/GenBank/DDBJ whole genome shotgun (WGS) entry which is preliminary data.</text>
</comment>
<gene>
    <name evidence="1" type="primary">Necator_chrX.g25514</name>
    <name evidence="1" type="ORF">RB195_025348</name>
</gene>
<reference evidence="1 2" key="1">
    <citation type="submission" date="2023-08" db="EMBL/GenBank/DDBJ databases">
        <title>A Necator americanus chromosomal reference genome.</title>
        <authorList>
            <person name="Ilik V."/>
            <person name="Petrzelkova K.J."/>
            <person name="Pardy F."/>
            <person name="Fuh T."/>
            <person name="Niatou-Singa F.S."/>
            <person name="Gouil Q."/>
            <person name="Baker L."/>
            <person name="Ritchie M.E."/>
            <person name="Jex A.R."/>
            <person name="Gazzola D."/>
            <person name="Li H."/>
            <person name="Toshio Fujiwara R."/>
            <person name="Zhan B."/>
            <person name="Aroian R.V."/>
            <person name="Pafco B."/>
            <person name="Schwarz E.M."/>
        </authorList>
    </citation>
    <scope>NUCLEOTIDE SEQUENCE [LARGE SCALE GENOMIC DNA]</scope>
    <source>
        <strain evidence="1 2">Aroian</strain>
        <tissue evidence="1">Whole animal</tissue>
    </source>
</reference>
<protein>
    <recommendedName>
        <fullName evidence="3">Phlebovirus glycoprotein G2 fusion domain-containing protein</fullName>
    </recommendedName>
</protein>
<evidence type="ECO:0000313" key="2">
    <source>
        <dbReference type="Proteomes" id="UP001303046"/>
    </source>
</evidence>
<dbReference type="EMBL" id="JAVFWL010000006">
    <property type="protein sequence ID" value="KAK6765389.1"/>
    <property type="molecule type" value="Genomic_DNA"/>
</dbReference>
<name>A0ABR1ERW8_NECAM</name>
<sequence>MFLKWVMLLPFSLAAICPLEHHQVCNVIKKEHDHSAQNKHRCTCAITPLSADNIILSDLSLNVDDDAIVECRNTDGEAVA</sequence>
<organism evidence="1 2">
    <name type="scientific">Necator americanus</name>
    <name type="common">Human hookworm</name>
    <dbReference type="NCBI Taxonomy" id="51031"/>
    <lineage>
        <taxon>Eukaryota</taxon>
        <taxon>Metazoa</taxon>
        <taxon>Ecdysozoa</taxon>
        <taxon>Nematoda</taxon>
        <taxon>Chromadorea</taxon>
        <taxon>Rhabditida</taxon>
        <taxon>Rhabditina</taxon>
        <taxon>Rhabditomorpha</taxon>
        <taxon>Strongyloidea</taxon>
        <taxon>Ancylostomatidae</taxon>
        <taxon>Bunostominae</taxon>
        <taxon>Necator</taxon>
    </lineage>
</organism>
<dbReference type="Proteomes" id="UP001303046">
    <property type="component" value="Unassembled WGS sequence"/>
</dbReference>
<keyword evidence="2" id="KW-1185">Reference proteome</keyword>
<accession>A0ABR1ERW8</accession>